<evidence type="ECO:0000256" key="5">
    <source>
        <dbReference type="SAM" id="Phobius"/>
    </source>
</evidence>
<dbReference type="PANTHER" id="PTHR12428">
    <property type="entry name" value="OXA1"/>
    <property type="match status" value="1"/>
</dbReference>
<dbReference type="GO" id="GO:0032979">
    <property type="term" value="P:protein insertion into mitochondrial inner membrane from matrix"/>
    <property type="evidence" value="ECO:0007669"/>
    <property type="project" value="TreeGrafter"/>
</dbReference>
<proteinExistence type="predicted"/>
<dbReference type="Proteomes" id="UP000580250">
    <property type="component" value="Unassembled WGS sequence"/>
</dbReference>
<comment type="subcellular location">
    <subcellularLocation>
        <location evidence="1">Membrane</location>
        <topology evidence="1">Multi-pass membrane protein</topology>
    </subcellularLocation>
</comment>
<reference evidence="6 7" key="1">
    <citation type="submission" date="2020-08" db="EMBL/GenBank/DDBJ databases">
        <authorList>
            <person name="Koutsovoulos G."/>
            <person name="Danchin GJ E."/>
        </authorList>
    </citation>
    <scope>NUCLEOTIDE SEQUENCE [LARGE SCALE GENOMIC DNA]</scope>
</reference>
<dbReference type="GO" id="GO:0033617">
    <property type="term" value="P:mitochondrial respiratory chain complex IV assembly"/>
    <property type="evidence" value="ECO:0007669"/>
    <property type="project" value="TreeGrafter"/>
</dbReference>
<protein>
    <submittedName>
        <fullName evidence="6">Uncharacterized protein</fullName>
    </submittedName>
</protein>
<feature type="transmembrane region" description="Helical" evidence="5">
    <location>
        <begin position="28"/>
        <end position="49"/>
    </location>
</feature>
<feature type="transmembrane region" description="Helical" evidence="5">
    <location>
        <begin position="135"/>
        <end position="152"/>
    </location>
</feature>
<evidence type="ECO:0000256" key="4">
    <source>
        <dbReference type="ARBA" id="ARBA00023136"/>
    </source>
</evidence>
<keyword evidence="2 5" id="KW-0812">Transmembrane</keyword>
<evidence type="ECO:0000313" key="7">
    <source>
        <dbReference type="Proteomes" id="UP000580250"/>
    </source>
</evidence>
<evidence type="ECO:0000313" key="6">
    <source>
        <dbReference type="EMBL" id="CAD2160763.1"/>
    </source>
</evidence>
<evidence type="ECO:0000256" key="1">
    <source>
        <dbReference type="ARBA" id="ARBA00004141"/>
    </source>
</evidence>
<keyword evidence="3 5" id="KW-1133">Transmembrane helix</keyword>
<dbReference type="EMBL" id="CAJEWN010000081">
    <property type="protein sequence ID" value="CAD2160763.1"/>
    <property type="molecule type" value="Genomic_DNA"/>
</dbReference>
<dbReference type="GO" id="GO:0032977">
    <property type="term" value="F:membrane insertase activity"/>
    <property type="evidence" value="ECO:0007669"/>
    <property type="project" value="InterPro"/>
</dbReference>
<sequence length="295" mass="33496">MAYAENSFMAKTFVCSYQALASVNCLEYTGGVVGTAIALRLITFPLFAISEKLVAKRMIANQLIRRQVYEEAAAHYGEKAVVDPETGRMTLAMPAKISNYEHLRRNAKLQKIEELCYKTQYEYALENKLQLNRIFNLKICTFPLWMHTAIALRTSVDFETSSKFVGFFWVPSFAHADPYMILPLTFCALSFINLYTGKLVHVVSLQSTPKKLFAYTMTGVTIAISIGITYVLTEMPAIQSLYMCTILFTSIIQTLALRHPRVKNLLGIGRLPTDSKTPFRDLFKRRRIIMPSNII</sequence>
<accession>A0A6V7ULB0</accession>
<feature type="transmembrane region" description="Helical" evidence="5">
    <location>
        <begin position="212"/>
        <end position="232"/>
    </location>
</feature>
<evidence type="ECO:0000256" key="2">
    <source>
        <dbReference type="ARBA" id="ARBA00022692"/>
    </source>
</evidence>
<feature type="transmembrane region" description="Helical" evidence="5">
    <location>
        <begin position="238"/>
        <end position="257"/>
    </location>
</feature>
<comment type="caution">
    <text evidence="6">The sequence shown here is derived from an EMBL/GenBank/DDBJ whole genome shotgun (WGS) entry which is preliminary data.</text>
</comment>
<dbReference type="OrthoDB" id="2148490at2759"/>
<gene>
    <name evidence="6" type="ORF">MENT_LOCUS14451</name>
</gene>
<dbReference type="GO" id="GO:0005743">
    <property type="term" value="C:mitochondrial inner membrane"/>
    <property type="evidence" value="ECO:0007669"/>
    <property type="project" value="TreeGrafter"/>
</dbReference>
<dbReference type="InterPro" id="IPR001708">
    <property type="entry name" value="YidC/ALB3/OXA1/COX18"/>
</dbReference>
<feature type="transmembrane region" description="Helical" evidence="5">
    <location>
        <begin position="179"/>
        <end position="200"/>
    </location>
</feature>
<evidence type="ECO:0000256" key="3">
    <source>
        <dbReference type="ARBA" id="ARBA00022989"/>
    </source>
</evidence>
<dbReference type="AlphaFoldDB" id="A0A6V7ULB0"/>
<name>A0A6V7ULB0_MELEN</name>
<organism evidence="6 7">
    <name type="scientific">Meloidogyne enterolobii</name>
    <name type="common">Root-knot nematode worm</name>
    <name type="synonym">Meloidogyne mayaguensis</name>
    <dbReference type="NCBI Taxonomy" id="390850"/>
    <lineage>
        <taxon>Eukaryota</taxon>
        <taxon>Metazoa</taxon>
        <taxon>Ecdysozoa</taxon>
        <taxon>Nematoda</taxon>
        <taxon>Chromadorea</taxon>
        <taxon>Rhabditida</taxon>
        <taxon>Tylenchina</taxon>
        <taxon>Tylenchomorpha</taxon>
        <taxon>Tylenchoidea</taxon>
        <taxon>Meloidogynidae</taxon>
        <taxon>Meloidogyninae</taxon>
        <taxon>Meloidogyne</taxon>
    </lineage>
</organism>
<dbReference type="PANTHER" id="PTHR12428:SF65">
    <property type="entry name" value="CYTOCHROME C OXIDASE ASSEMBLY PROTEIN COX18, MITOCHONDRIAL"/>
    <property type="match status" value="1"/>
</dbReference>
<keyword evidence="4 5" id="KW-0472">Membrane</keyword>